<feature type="transmembrane region" description="Helical" evidence="1">
    <location>
        <begin position="173"/>
        <end position="201"/>
    </location>
</feature>
<feature type="transmembrane region" description="Helical" evidence="1">
    <location>
        <begin position="248"/>
        <end position="271"/>
    </location>
</feature>
<protein>
    <recommendedName>
        <fullName evidence="3">Glycosyltransferase RgtA/B/C/D-like domain-containing protein</fullName>
    </recommendedName>
</protein>
<keyword evidence="1" id="KW-0472">Membrane</keyword>
<feature type="transmembrane region" description="Helical" evidence="1">
    <location>
        <begin position="371"/>
        <end position="390"/>
    </location>
</feature>
<feature type="transmembrane region" description="Helical" evidence="1">
    <location>
        <begin position="124"/>
        <end position="143"/>
    </location>
</feature>
<gene>
    <name evidence="2" type="ORF">V5E97_29795</name>
</gene>
<organism evidence="2">
    <name type="scientific">Singulisphaera sp. Ch08</name>
    <dbReference type="NCBI Taxonomy" id="3120278"/>
    <lineage>
        <taxon>Bacteria</taxon>
        <taxon>Pseudomonadati</taxon>
        <taxon>Planctomycetota</taxon>
        <taxon>Planctomycetia</taxon>
        <taxon>Isosphaerales</taxon>
        <taxon>Isosphaeraceae</taxon>
        <taxon>Singulisphaera</taxon>
    </lineage>
</organism>
<feature type="transmembrane region" description="Helical" evidence="1">
    <location>
        <begin position="208"/>
        <end position="228"/>
    </location>
</feature>
<accession>A0AAU7CBK2</accession>
<feature type="transmembrane region" description="Helical" evidence="1">
    <location>
        <begin position="55"/>
        <end position="73"/>
    </location>
</feature>
<keyword evidence="1" id="KW-1133">Transmembrane helix</keyword>
<feature type="transmembrane region" description="Helical" evidence="1">
    <location>
        <begin position="150"/>
        <end position="167"/>
    </location>
</feature>
<name>A0AAU7CBK2_9BACT</name>
<evidence type="ECO:0000313" key="2">
    <source>
        <dbReference type="EMBL" id="XBH02495.1"/>
    </source>
</evidence>
<feature type="transmembrane region" description="Helical" evidence="1">
    <location>
        <begin position="283"/>
        <end position="305"/>
    </location>
</feature>
<feature type="transmembrane region" description="Helical" evidence="1">
    <location>
        <begin position="25"/>
        <end position="43"/>
    </location>
</feature>
<dbReference type="EMBL" id="CP155447">
    <property type="protein sequence ID" value="XBH02495.1"/>
    <property type="molecule type" value="Genomic_DNA"/>
</dbReference>
<dbReference type="AlphaFoldDB" id="A0AAU7CBK2"/>
<feature type="transmembrane region" description="Helical" evidence="1">
    <location>
        <begin position="311"/>
        <end position="331"/>
    </location>
</feature>
<keyword evidence="1" id="KW-0812">Transmembrane</keyword>
<feature type="transmembrane region" description="Helical" evidence="1">
    <location>
        <begin position="343"/>
        <end position="365"/>
    </location>
</feature>
<sequence length="537" mass="57064">MSVEPVVDVPAQDERSLQQRQVTAVWAWAIVLAIAAGFILIGGGRQDLGPIEARLGIAAGEAFGPLGLAFGGWEPSLWPGEVIPSILWGWGEEGRITSASVRWPAAIAGLLAGLILTKRVMATLGMRAAILTMLCWSGSVALMDRSAGTGLALISGLAIVATIDRILGRGSDWVAGLWAALAFLSGGWPPLALIGLATIVLGRRGTGLSVGLLVPPILTAVAWSAWALNVMSTEAWAAALTLPLTQKSAWFLPVTVFALGLPWSPFAALAASRSVRDGWSEPGRLLIMGWLQVAAASVLAGTVVPGLATSAGLPALAGLAVVAAASCDRLWSGTVSAVTRRRALALSVTIALLWVVPIVVGGIYIGSAVSYYRWLAIFLIGMTVPVAALCYKAVDLSDLRRALVMVALISVCLKFAHMGCYAPEWNYRRSQGPWGRAIGQWVPPKWPVYTTHAWSPDLAFSIGRPVRHLASPKLLAFQKNRPTHHVLLLESEFENWPEDAPALVKVASFQDEHGGTRVLARTAGEFSWRMARQTPAN</sequence>
<evidence type="ECO:0000256" key="1">
    <source>
        <dbReference type="SAM" id="Phobius"/>
    </source>
</evidence>
<proteinExistence type="predicted"/>
<dbReference type="RefSeq" id="WP_406695236.1">
    <property type="nucleotide sequence ID" value="NZ_CP155447.1"/>
</dbReference>
<evidence type="ECO:0008006" key="3">
    <source>
        <dbReference type="Google" id="ProtNLM"/>
    </source>
</evidence>
<reference evidence="2" key="1">
    <citation type="submission" date="2024-05" db="EMBL/GenBank/DDBJ databases">
        <title>Planctomycetes of the genus Singulisphaera possess chitinolytic capabilities.</title>
        <authorList>
            <person name="Ivanova A."/>
        </authorList>
    </citation>
    <scope>NUCLEOTIDE SEQUENCE</scope>
    <source>
        <strain evidence="2">Ch08T</strain>
    </source>
</reference>